<evidence type="ECO:0000256" key="16">
    <source>
        <dbReference type="SAM" id="MobiDB-lite"/>
    </source>
</evidence>
<evidence type="ECO:0000313" key="18">
    <source>
        <dbReference type="EMBL" id="CAK7922017.1"/>
    </source>
</evidence>
<feature type="domain" description="Non-structural maintenance of chromosomes element 1 RING C4HC3-type" evidence="17">
    <location>
        <begin position="199"/>
        <end position="239"/>
    </location>
</feature>
<sequence>MDYSLVHITLLTYIRSVSYTVQSDLCDVLQKIVRSLDRPEFNSNVDTLDAYIATINTKINPTGFRVAKHRAQVSGDVFYVFVNTVSDEITKVNTNYSVPEIDAIKRIIDDLIDQSDLSFSLGYVNSSQRIGQTLNKTSRESNVLLSRLVDDGWFDVTEEDRVTLSIRSICELKHYLIDKYGVFDGEDVSQQSGGKLFVCRQCKELVTQGEKCVDAKCPISFHYKCLDFYKRSNDVKCPNYDVCGYVWSDQHDGSEDETKNENENGIPSIPWTPPTRIGVANPLRI</sequence>
<reference evidence="18 19" key="1">
    <citation type="submission" date="2024-01" db="EMBL/GenBank/DDBJ databases">
        <authorList>
            <consortium name="Genoscope - CEA"/>
            <person name="William W."/>
        </authorList>
    </citation>
    <scope>NUCLEOTIDE SEQUENCE [LARGE SCALE GENOMIC DNA]</scope>
    <source>
        <strain evidence="18 19">29B2s-10</strain>
    </source>
</reference>
<dbReference type="Gene3D" id="3.90.1150.220">
    <property type="match status" value="1"/>
</dbReference>
<dbReference type="EC" id="2.3.2.27" evidence="4 15"/>
<dbReference type="Gene3D" id="3.30.40.10">
    <property type="entry name" value="Zinc/RING finger domain, C3HC4 (zinc finger)"/>
    <property type="match status" value="1"/>
</dbReference>
<comment type="catalytic activity">
    <reaction evidence="1 15">
        <text>S-ubiquitinyl-[E2 ubiquitin-conjugating enzyme]-L-cysteine + [acceptor protein]-L-lysine = [E2 ubiquitin-conjugating enzyme]-L-cysteine + N(6)-ubiquitinyl-[acceptor protein]-L-lysine.</text>
        <dbReference type="EC" id="2.3.2.27"/>
    </reaction>
</comment>
<evidence type="ECO:0000256" key="10">
    <source>
        <dbReference type="ARBA" id="ARBA00022786"/>
    </source>
</evidence>
<comment type="subcellular location">
    <subcellularLocation>
        <location evidence="2 15">Nucleus</location>
    </subcellularLocation>
</comment>
<keyword evidence="14 15" id="KW-0539">Nucleus</keyword>
<evidence type="ECO:0000256" key="6">
    <source>
        <dbReference type="ARBA" id="ARBA00022679"/>
    </source>
</evidence>
<proteinExistence type="inferred from homology"/>
<dbReference type="Pfam" id="PF08746">
    <property type="entry name" value="zf-RING-like"/>
    <property type="match status" value="1"/>
</dbReference>
<evidence type="ECO:0000256" key="2">
    <source>
        <dbReference type="ARBA" id="ARBA00004123"/>
    </source>
</evidence>
<evidence type="ECO:0000313" key="19">
    <source>
        <dbReference type="Proteomes" id="UP001497600"/>
    </source>
</evidence>
<dbReference type="PANTHER" id="PTHR20973">
    <property type="entry name" value="NON-SMC ELEMENT 1-RELATED"/>
    <property type="match status" value="1"/>
</dbReference>
<keyword evidence="13 15" id="KW-0234">DNA repair</keyword>
<evidence type="ECO:0000256" key="14">
    <source>
        <dbReference type="ARBA" id="ARBA00023242"/>
    </source>
</evidence>
<keyword evidence="7 15" id="KW-0479">Metal-binding</keyword>
<evidence type="ECO:0000256" key="7">
    <source>
        <dbReference type="ARBA" id="ARBA00022723"/>
    </source>
</evidence>
<dbReference type="InterPro" id="IPR013083">
    <property type="entry name" value="Znf_RING/FYVE/PHD"/>
</dbReference>
<gene>
    <name evidence="18" type="ORF">CAAN4_H21726</name>
</gene>
<comment type="similarity">
    <text evidence="3 15">Belongs to the NSE1 family.</text>
</comment>
<dbReference type="InterPro" id="IPR014857">
    <property type="entry name" value="Nse1_RING_C4HC3-type"/>
</dbReference>
<keyword evidence="19" id="KW-1185">Reference proteome</keyword>
<evidence type="ECO:0000256" key="15">
    <source>
        <dbReference type="RuleBase" id="RU368018"/>
    </source>
</evidence>
<evidence type="ECO:0000256" key="13">
    <source>
        <dbReference type="ARBA" id="ARBA00023204"/>
    </source>
</evidence>
<keyword evidence="9 15" id="KW-0863">Zinc-finger</keyword>
<keyword evidence="6 15" id="KW-0808">Transferase</keyword>
<keyword evidence="12 15" id="KW-0233">DNA recombination</keyword>
<evidence type="ECO:0000256" key="9">
    <source>
        <dbReference type="ARBA" id="ARBA00022771"/>
    </source>
</evidence>
<dbReference type="InterPro" id="IPR011513">
    <property type="entry name" value="Nse1"/>
</dbReference>
<evidence type="ECO:0000259" key="17">
    <source>
        <dbReference type="Pfam" id="PF08746"/>
    </source>
</evidence>
<organism evidence="18 19">
    <name type="scientific">[Candida] anglica</name>
    <dbReference type="NCBI Taxonomy" id="148631"/>
    <lineage>
        <taxon>Eukaryota</taxon>
        <taxon>Fungi</taxon>
        <taxon>Dikarya</taxon>
        <taxon>Ascomycota</taxon>
        <taxon>Saccharomycotina</taxon>
        <taxon>Pichiomycetes</taxon>
        <taxon>Debaryomycetaceae</taxon>
        <taxon>Kurtzmaniella</taxon>
    </lineage>
</organism>
<name>A0ABP0EMS2_9ASCO</name>
<evidence type="ECO:0000256" key="11">
    <source>
        <dbReference type="ARBA" id="ARBA00022833"/>
    </source>
</evidence>
<feature type="region of interest" description="Disordered" evidence="16">
    <location>
        <begin position="254"/>
        <end position="285"/>
    </location>
</feature>
<evidence type="ECO:0000256" key="1">
    <source>
        <dbReference type="ARBA" id="ARBA00000900"/>
    </source>
</evidence>
<comment type="subunit">
    <text evidence="15">Component of the Smc5-Smc6 complex.</text>
</comment>
<comment type="function">
    <text evidence="15">Acts in a DNA repair pathway for removal of UV-induced DNA damage that is distinct from classical nucleotide excision repair and in repair of ionizing radiation damage. Functions in homologous recombination repair of DNA double strand breaks and in recovery of stalled replication forks.</text>
</comment>
<keyword evidence="8 15" id="KW-0227">DNA damage</keyword>
<evidence type="ECO:0000256" key="3">
    <source>
        <dbReference type="ARBA" id="ARBA00010258"/>
    </source>
</evidence>
<dbReference type="Pfam" id="PF07574">
    <property type="entry name" value="SMC_Nse1"/>
    <property type="match status" value="1"/>
</dbReference>
<evidence type="ECO:0000256" key="12">
    <source>
        <dbReference type="ARBA" id="ARBA00023172"/>
    </source>
</evidence>
<dbReference type="Proteomes" id="UP001497600">
    <property type="component" value="Chromosome H"/>
</dbReference>
<dbReference type="Gene3D" id="1.10.10.10">
    <property type="entry name" value="Winged helix-like DNA-binding domain superfamily/Winged helix DNA-binding domain"/>
    <property type="match status" value="1"/>
</dbReference>
<dbReference type="EMBL" id="OZ004260">
    <property type="protein sequence ID" value="CAK7922017.1"/>
    <property type="molecule type" value="Genomic_DNA"/>
</dbReference>
<accession>A0ABP0EMS2</accession>
<keyword evidence="10 15" id="KW-0833">Ubl conjugation pathway</keyword>
<evidence type="ECO:0000256" key="8">
    <source>
        <dbReference type="ARBA" id="ARBA00022763"/>
    </source>
</evidence>
<keyword evidence="11 15" id="KW-0862">Zinc</keyword>
<protein>
    <recommendedName>
        <fullName evidence="5 15">Non-structural maintenance of chromosomes element 1 homolog</fullName>
        <ecNumber evidence="4 15">2.3.2.27</ecNumber>
    </recommendedName>
</protein>
<evidence type="ECO:0000256" key="4">
    <source>
        <dbReference type="ARBA" id="ARBA00012483"/>
    </source>
</evidence>
<dbReference type="InterPro" id="IPR036388">
    <property type="entry name" value="WH-like_DNA-bd_sf"/>
</dbReference>
<dbReference type="PANTHER" id="PTHR20973:SF0">
    <property type="entry name" value="NON-STRUCTURAL MAINTENANCE OF CHROMOSOMES ELEMENT 1 HOMOLOG"/>
    <property type="match status" value="1"/>
</dbReference>
<evidence type="ECO:0000256" key="5">
    <source>
        <dbReference type="ARBA" id="ARBA00019422"/>
    </source>
</evidence>